<evidence type="ECO:0000256" key="7">
    <source>
        <dbReference type="HAMAP-Rule" id="MF_00083"/>
    </source>
</evidence>
<evidence type="ECO:0000256" key="6">
    <source>
        <dbReference type="ARBA" id="ARBA00050038"/>
    </source>
</evidence>
<feature type="binding site" evidence="7">
    <location>
        <position position="86"/>
    </location>
    <ligand>
        <name>tRNA</name>
        <dbReference type="ChEBI" id="CHEBI:17843"/>
    </ligand>
</feature>
<dbReference type="AlphaFoldDB" id="A0A6J4VJL7"/>
<comment type="catalytic activity">
    <reaction evidence="7 8">
        <text>an N-acyl-L-alpha-aminoacyl-tRNA + H2O = an N-acyl-L-amino acid + a tRNA + H(+)</text>
        <dbReference type="Rhea" id="RHEA:54448"/>
        <dbReference type="Rhea" id="RHEA-COMP:10123"/>
        <dbReference type="Rhea" id="RHEA-COMP:13883"/>
        <dbReference type="ChEBI" id="CHEBI:15377"/>
        <dbReference type="ChEBI" id="CHEBI:15378"/>
        <dbReference type="ChEBI" id="CHEBI:59874"/>
        <dbReference type="ChEBI" id="CHEBI:78442"/>
        <dbReference type="ChEBI" id="CHEBI:138191"/>
        <dbReference type="EC" id="3.1.1.29"/>
    </reaction>
</comment>
<evidence type="ECO:0000256" key="5">
    <source>
        <dbReference type="ARBA" id="ARBA00038063"/>
    </source>
</evidence>
<protein>
    <recommendedName>
        <fullName evidence="6 7">Peptidyl-tRNA hydrolase</fullName>
        <shortName evidence="7">Pth</shortName>
        <ecNumber evidence="1 7">3.1.1.29</ecNumber>
    </recommendedName>
</protein>
<dbReference type="InterPro" id="IPR018171">
    <property type="entry name" value="Pept_tRNA_hydro_CS"/>
</dbReference>
<evidence type="ECO:0000256" key="9">
    <source>
        <dbReference type="RuleBase" id="RU004320"/>
    </source>
</evidence>
<dbReference type="PANTHER" id="PTHR17224">
    <property type="entry name" value="PEPTIDYL-TRNA HYDROLASE"/>
    <property type="match status" value="1"/>
</dbReference>
<gene>
    <name evidence="7" type="primary">pth</name>
    <name evidence="10" type="ORF">AVDCRST_MAG59-4532</name>
</gene>
<comment type="subcellular location">
    <subcellularLocation>
        <location evidence="7">Cytoplasm</location>
    </subcellularLocation>
</comment>
<evidence type="ECO:0000256" key="3">
    <source>
        <dbReference type="ARBA" id="ARBA00022801"/>
    </source>
</evidence>
<dbReference type="GO" id="GO:0072344">
    <property type="term" value="P:rescue of stalled ribosome"/>
    <property type="evidence" value="ECO:0007669"/>
    <property type="project" value="UniProtKB-UniRule"/>
</dbReference>
<dbReference type="Gene3D" id="3.40.50.1470">
    <property type="entry name" value="Peptidyl-tRNA hydrolase"/>
    <property type="match status" value="1"/>
</dbReference>
<evidence type="ECO:0000256" key="2">
    <source>
        <dbReference type="ARBA" id="ARBA00022555"/>
    </source>
</evidence>
<name>A0A6J4VJL7_9BACT</name>
<dbReference type="Pfam" id="PF01195">
    <property type="entry name" value="Pept_tRNA_hydro"/>
    <property type="match status" value="1"/>
</dbReference>
<evidence type="ECO:0000256" key="8">
    <source>
        <dbReference type="RuleBase" id="RU000673"/>
    </source>
</evidence>
<organism evidence="10">
    <name type="scientific">uncultured Thermomicrobiales bacterium</name>
    <dbReference type="NCBI Taxonomy" id="1645740"/>
    <lineage>
        <taxon>Bacteria</taxon>
        <taxon>Pseudomonadati</taxon>
        <taxon>Thermomicrobiota</taxon>
        <taxon>Thermomicrobia</taxon>
        <taxon>Thermomicrobiales</taxon>
        <taxon>environmental samples</taxon>
    </lineage>
</organism>
<reference evidence="10" key="1">
    <citation type="submission" date="2020-02" db="EMBL/GenBank/DDBJ databases">
        <authorList>
            <person name="Meier V. D."/>
        </authorList>
    </citation>
    <scope>NUCLEOTIDE SEQUENCE</scope>
    <source>
        <strain evidence="10">AVDCRST_MAG59</strain>
    </source>
</reference>
<dbReference type="EMBL" id="CADCWF010000333">
    <property type="protein sequence ID" value="CAA9579273.1"/>
    <property type="molecule type" value="Genomic_DNA"/>
</dbReference>
<comment type="function">
    <text evidence="7">Catalyzes the release of premature peptidyl moieties from peptidyl-tRNA molecules trapped in stalled 50S ribosomal subunits, and thus maintains levels of free tRNAs and 50S ribosomes.</text>
</comment>
<dbReference type="FunFam" id="3.40.50.1470:FF:000001">
    <property type="entry name" value="Peptidyl-tRNA hydrolase"/>
    <property type="match status" value="1"/>
</dbReference>
<feature type="active site" description="Proton acceptor" evidence="7">
    <location>
        <position position="41"/>
    </location>
</feature>
<comment type="subunit">
    <text evidence="7">Monomer.</text>
</comment>
<evidence type="ECO:0000313" key="10">
    <source>
        <dbReference type="EMBL" id="CAA9579273.1"/>
    </source>
</evidence>
<dbReference type="PROSITE" id="PS01195">
    <property type="entry name" value="PEPT_TRNA_HYDROL_1"/>
    <property type="match status" value="1"/>
</dbReference>
<keyword evidence="7" id="KW-0963">Cytoplasm</keyword>
<proteinExistence type="inferred from homology"/>
<dbReference type="PANTHER" id="PTHR17224:SF1">
    <property type="entry name" value="PEPTIDYL-TRNA HYDROLASE"/>
    <property type="match status" value="1"/>
</dbReference>
<dbReference type="HAMAP" id="MF_00083">
    <property type="entry name" value="Pept_tRNA_hydro_bact"/>
    <property type="match status" value="1"/>
</dbReference>
<evidence type="ECO:0000256" key="1">
    <source>
        <dbReference type="ARBA" id="ARBA00013260"/>
    </source>
</evidence>
<sequence>MAESGREYTTDRLRSRRHPRYLMKLIVGLGNPGREYATTRHNLGFMVVDELLRRAGGGIFRKRFKADLVDIMHKAEKLVLVKPQTYMNLSGHSVRETAGWYKVPRQDILVVLDDLDLPFGSIRMRADGSAGGHNGLKSVTEQLGGRDIPRLRIGIGRGPGAATAQVLSRFGPAEERALPEIVGGAADCCERWVAEGIIAAMNRCNKRESTVLEPA</sequence>
<keyword evidence="2 7" id="KW-0820">tRNA-binding</keyword>
<dbReference type="PROSITE" id="PS01196">
    <property type="entry name" value="PEPT_TRNA_HYDROL_2"/>
    <property type="match status" value="1"/>
</dbReference>
<dbReference type="InterPro" id="IPR036416">
    <property type="entry name" value="Pept_tRNA_hydro_sf"/>
</dbReference>
<evidence type="ECO:0000256" key="4">
    <source>
        <dbReference type="ARBA" id="ARBA00022884"/>
    </source>
</evidence>
<feature type="binding site" evidence="7">
    <location>
        <position position="88"/>
    </location>
    <ligand>
        <name>tRNA</name>
        <dbReference type="ChEBI" id="CHEBI:17843"/>
    </ligand>
</feature>
<comment type="similarity">
    <text evidence="5 7 9">Belongs to the PTH family.</text>
</comment>
<dbReference type="GO" id="GO:0004045">
    <property type="term" value="F:peptidyl-tRNA hydrolase activity"/>
    <property type="evidence" value="ECO:0007669"/>
    <property type="project" value="UniProtKB-UniRule"/>
</dbReference>
<dbReference type="EC" id="3.1.1.29" evidence="1 7"/>
<keyword evidence="4 7" id="KW-0694">RNA-binding</keyword>
<dbReference type="SUPFAM" id="SSF53178">
    <property type="entry name" value="Peptidyl-tRNA hydrolase-like"/>
    <property type="match status" value="1"/>
</dbReference>
<dbReference type="GO" id="GO:0006515">
    <property type="term" value="P:protein quality control for misfolded or incompletely synthesized proteins"/>
    <property type="evidence" value="ECO:0007669"/>
    <property type="project" value="UniProtKB-UniRule"/>
</dbReference>
<feature type="site" description="Discriminates between blocked and unblocked aminoacyl-tRNA" evidence="7">
    <location>
        <position position="31"/>
    </location>
</feature>
<dbReference type="CDD" id="cd00462">
    <property type="entry name" value="PTH"/>
    <property type="match status" value="1"/>
</dbReference>
<dbReference type="GO" id="GO:0000049">
    <property type="term" value="F:tRNA binding"/>
    <property type="evidence" value="ECO:0007669"/>
    <property type="project" value="UniProtKB-UniRule"/>
</dbReference>
<feature type="site" description="Stabilizes the basic form of H active site to accept a proton" evidence="7">
    <location>
        <position position="113"/>
    </location>
</feature>
<keyword evidence="3 7" id="KW-0378">Hydrolase</keyword>
<dbReference type="GO" id="GO:0005737">
    <property type="term" value="C:cytoplasm"/>
    <property type="evidence" value="ECO:0007669"/>
    <property type="project" value="UniProtKB-SubCell"/>
</dbReference>
<accession>A0A6J4VJL7</accession>
<dbReference type="InterPro" id="IPR001328">
    <property type="entry name" value="Pept_tRNA_hydro"/>
</dbReference>
<feature type="binding site" evidence="7">
    <location>
        <position position="36"/>
    </location>
    <ligand>
        <name>tRNA</name>
        <dbReference type="ChEBI" id="CHEBI:17843"/>
    </ligand>
</feature>
<dbReference type="NCBIfam" id="TIGR00447">
    <property type="entry name" value="pth"/>
    <property type="match status" value="1"/>
</dbReference>
<feature type="binding site" evidence="7">
    <location>
        <position position="134"/>
    </location>
    <ligand>
        <name>tRNA</name>
        <dbReference type="ChEBI" id="CHEBI:17843"/>
    </ligand>
</feature>
<comment type="function">
    <text evidence="7">Hydrolyzes ribosome-free peptidyl-tRNAs (with 1 or more amino acids incorporated), which drop off the ribosome during protein synthesis, or as a result of ribosome stalling.</text>
</comment>